<dbReference type="PANTHER" id="PTHR37417:SF3">
    <property type="entry name" value="MYOSIN-CROSSREACTIVE PROTEIN"/>
    <property type="match status" value="1"/>
</dbReference>
<keyword evidence="1" id="KW-1133">Transmembrane helix</keyword>
<dbReference type="Gene3D" id="3.30.9.80">
    <property type="match status" value="1"/>
</dbReference>
<dbReference type="PANTHER" id="PTHR37417">
    <property type="entry name" value="67 KDA MYOSIN-CROSS-REACTIVE ANTIGEN FAMILY PROTEIN (AFU_ORTHOLOGUE AFUA_5G09970)"/>
    <property type="match status" value="1"/>
</dbReference>
<sequence>MRYAHSNYEAFVQPPAPQDMAGWSAWIVGGGLAGMAAAAFLIRDAGMTPSAITILEASDSDGGALDGAGNAETGWLIRGGREMEEQFQCLWDLYRSIPSLEIPGASVLDEVWQVNQADPSTSPIRAMCNQGQPLADRDRLTLTGKARREIITLILTDEDELAGKTIADVLSGDFMASNFWLFWRSMFAFETWHSAIEMKRYLARFVHQILGLKDLHTLKFTRYNQQESLSQPLATWLADQGVVFRHGVKVTNVAVDVSGGKKVATHLDWLDNGASAGVDLGPEELVFVTNGSMVENSRWGDHHTPAPIDTAIEEGSIWQLWRNIAAQDSAFGNQDVFCGDTTKSRWLSATVTTRDARIPELVKRITGRDPFSGKIITGGPVTIADSSWLMSWVVSRQPHFKGQPESQVVAWLYGLFSDVPGDYVKKPMQDCTGEEITREWLFHMGVPMDQIDDMAATGATTRPCMMPFITAQFMPRAPADRPNVVPDGSVNLAFLGQFTETPRDTVFTTEYSVRTAMEAVYTLCGVRRAVPEVSGGIFDVRMLLQAAAELRDGEKVPASGLIRHLTHGTEIDDLLERYGLVWGVNGMSAIGKQQPNTDVARAHVHDAY</sequence>
<comment type="caution">
    <text evidence="2">The sequence shown here is derived from an EMBL/GenBank/DDBJ whole genome shotgun (WGS) entry which is preliminary data.</text>
</comment>
<dbReference type="GO" id="GO:0006631">
    <property type="term" value="P:fatty acid metabolic process"/>
    <property type="evidence" value="ECO:0007669"/>
    <property type="project" value="InterPro"/>
</dbReference>
<dbReference type="InterPro" id="IPR010354">
    <property type="entry name" value="Oleate_hydratase"/>
</dbReference>
<dbReference type="Pfam" id="PF06100">
    <property type="entry name" value="MCRA"/>
    <property type="match status" value="1"/>
</dbReference>
<dbReference type="SUPFAM" id="SSF51905">
    <property type="entry name" value="FAD/NAD(P)-binding domain"/>
    <property type="match status" value="1"/>
</dbReference>
<dbReference type="InterPro" id="IPR036188">
    <property type="entry name" value="FAD/NAD-bd_sf"/>
</dbReference>
<dbReference type="Proteomes" id="UP000287385">
    <property type="component" value="Unassembled WGS sequence"/>
</dbReference>
<protein>
    <recommendedName>
        <fullName evidence="4">Myosin-cross-reactive antigen</fullName>
    </recommendedName>
</protein>
<dbReference type="EMBL" id="BDEV01000130">
    <property type="protein sequence ID" value="GCD63887.1"/>
    <property type="molecule type" value="Genomic_DNA"/>
</dbReference>
<dbReference type="NCBIfam" id="NF010584">
    <property type="entry name" value="PRK13977.1"/>
    <property type="match status" value="1"/>
</dbReference>
<dbReference type="RefSeq" id="WP_124297766.1">
    <property type="nucleotide sequence ID" value="NZ_BDEV01000130.1"/>
</dbReference>
<evidence type="ECO:0000313" key="3">
    <source>
        <dbReference type="Proteomes" id="UP000287385"/>
    </source>
</evidence>
<keyword evidence="1" id="KW-0472">Membrane</keyword>
<dbReference type="AlphaFoldDB" id="A0A401X827"/>
<reference evidence="2 3" key="1">
    <citation type="submission" date="2016-06" db="EMBL/GenBank/DDBJ databases">
        <title>Acetobacter pasteurianus NBRC 3278 whole genome sequencing project.</title>
        <authorList>
            <person name="Matsutani M."/>
            <person name="Shiwa Y."/>
            <person name="Okamoto-Kainuma A."/>
            <person name="Ishikawa M."/>
            <person name="Koizumi Y."/>
            <person name="Yoshikawa H."/>
            <person name="Yakushi T."/>
            <person name="Matsushita K."/>
        </authorList>
    </citation>
    <scope>NUCLEOTIDE SEQUENCE [LARGE SCALE GENOMIC DNA]</scope>
    <source>
        <strain evidence="2 3">NBRC 3278</strain>
    </source>
</reference>
<dbReference type="GO" id="GO:0050151">
    <property type="term" value="F:oleate hydratase activity"/>
    <property type="evidence" value="ECO:0007669"/>
    <property type="project" value="InterPro"/>
</dbReference>
<evidence type="ECO:0000313" key="2">
    <source>
        <dbReference type="EMBL" id="GCD63887.1"/>
    </source>
</evidence>
<feature type="transmembrane region" description="Helical" evidence="1">
    <location>
        <begin position="20"/>
        <end position="42"/>
    </location>
</feature>
<accession>A0A401X827</accession>
<organism evidence="2 3">
    <name type="scientific">Acetobacter pasteurianus NBRC 3278</name>
    <dbReference type="NCBI Taxonomy" id="1226660"/>
    <lineage>
        <taxon>Bacteria</taxon>
        <taxon>Pseudomonadati</taxon>
        <taxon>Pseudomonadota</taxon>
        <taxon>Alphaproteobacteria</taxon>
        <taxon>Acetobacterales</taxon>
        <taxon>Acetobacteraceae</taxon>
        <taxon>Acetobacter</taxon>
    </lineage>
</organism>
<dbReference type="GO" id="GO:0071949">
    <property type="term" value="F:FAD binding"/>
    <property type="evidence" value="ECO:0007669"/>
    <property type="project" value="InterPro"/>
</dbReference>
<keyword evidence="3" id="KW-1185">Reference proteome</keyword>
<proteinExistence type="predicted"/>
<gene>
    <name evidence="2" type="ORF">NBRC3278_2980</name>
</gene>
<evidence type="ECO:0008006" key="4">
    <source>
        <dbReference type="Google" id="ProtNLM"/>
    </source>
</evidence>
<keyword evidence="1" id="KW-0812">Transmembrane</keyword>
<dbReference type="Gene3D" id="3.50.50.60">
    <property type="entry name" value="FAD/NAD(P)-binding domain"/>
    <property type="match status" value="2"/>
</dbReference>
<name>A0A401X827_ACEPA</name>
<evidence type="ECO:0000256" key="1">
    <source>
        <dbReference type="SAM" id="Phobius"/>
    </source>
</evidence>